<gene>
    <name evidence="2" type="ORF">FJW00_00525</name>
</gene>
<dbReference type="Proteomes" id="UP000316142">
    <property type="component" value="Unassembled WGS sequence"/>
</dbReference>
<protein>
    <submittedName>
        <fullName evidence="2">N-acetylglucosamine kinase</fullName>
    </submittedName>
</protein>
<dbReference type="SUPFAM" id="SSF53067">
    <property type="entry name" value="Actin-like ATPase domain"/>
    <property type="match status" value="2"/>
</dbReference>
<dbReference type="PANTHER" id="PTHR43190">
    <property type="entry name" value="N-ACETYL-D-GLUCOSAMINE KINASE"/>
    <property type="match status" value="1"/>
</dbReference>
<dbReference type="CDD" id="cd24082">
    <property type="entry name" value="ASKHA_NBD_GspK-like"/>
    <property type="match status" value="1"/>
</dbReference>
<dbReference type="PANTHER" id="PTHR43190:SF3">
    <property type="entry name" value="N-ACETYL-D-GLUCOSAMINE KINASE"/>
    <property type="match status" value="1"/>
</dbReference>
<name>A0ABY2ZKY0_9GAMM</name>
<keyword evidence="3" id="KW-1185">Reference proteome</keyword>
<proteinExistence type="predicted"/>
<keyword evidence="2" id="KW-0418">Kinase</keyword>
<accession>A0ABY2ZKY0</accession>
<dbReference type="Gene3D" id="3.30.420.40">
    <property type="match status" value="2"/>
</dbReference>
<organism evidence="2 3">
    <name type="scientific">Pantoea anthophila</name>
    <dbReference type="NCBI Taxonomy" id="470931"/>
    <lineage>
        <taxon>Bacteria</taxon>
        <taxon>Pseudomonadati</taxon>
        <taxon>Pseudomonadota</taxon>
        <taxon>Gammaproteobacteria</taxon>
        <taxon>Enterobacterales</taxon>
        <taxon>Erwiniaceae</taxon>
        <taxon>Pantoea</taxon>
    </lineage>
</organism>
<dbReference type="InterPro" id="IPR002731">
    <property type="entry name" value="ATPase_BadF"/>
</dbReference>
<dbReference type="InterPro" id="IPR052519">
    <property type="entry name" value="Euk-type_GlcNAc_Kinase"/>
</dbReference>
<dbReference type="Pfam" id="PF01869">
    <property type="entry name" value="BcrAD_BadFG"/>
    <property type="match status" value="1"/>
</dbReference>
<evidence type="ECO:0000313" key="3">
    <source>
        <dbReference type="Proteomes" id="UP000316142"/>
    </source>
</evidence>
<keyword evidence="2" id="KW-0808">Transferase</keyword>
<evidence type="ECO:0000259" key="1">
    <source>
        <dbReference type="Pfam" id="PF01869"/>
    </source>
</evidence>
<dbReference type="RefSeq" id="WP_140922754.1">
    <property type="nucleotide sequence ID" value="NZ_CP122311.1"/>
</dbReference>
<reference evidence="2 3" key="1">
    <citation type="submission" date="2019-06" db="EMBL/GenBank/DDBJ databases">
        <title>Taxogenomics and systematics of the genus Pantoea.</title>
        <authorList>
            <person name="Tambong J.T."/>
        </authorList>
    </citation>
    <scope>NUCLEOTIDE SEQUENCE [LARGE SCALE GENOMIC DNA]</scope>
    <source>
        <strain evidence="2 3">LMG 2558</strain>
    </source>
</reference>
<comment type="caution">
    <text evidence="2">The sequence shown here is derived from an EMBL/GenBank/DDBJ whole genome shotgun (WGS) entry which is preliminary data.</text>
</comment>
<dbReference type="GO" id="GO:0016301">
    <property type="term" value="F:kinase activity"/>
    <property type="evidence" value="ECO:0007669"/>
    <property type="project" value="UniProtKB-KW"/>
</dbReference>
<feature type="domain" description="ATPase BadF/BadG/BcrA/BcrD type" evidence="1">
    <location>
        <begin position="7"/>
        <end position="284"/>
    </location>
</feature>
<evidence type="ECO:0000313" key="2">
    <source>
        <dbReference type="EMBL" id="TPV34271.1"/>
    </source>
</evidence>
<sequence>MQPHYLLGIDGGGTQCRARLTDRQGRLLAESIGGPANVWSDYDAALTCVGQLTEQVFIQAGLTAEALAQTALVAGLAGANVASVQARLASWQPACAALQVVSDVEIACAGAHGGEPGAVFIIGTGSQGAAWDGERFTLLGGWGFALSDQGSGAELGRRALRLALLAHESIIPHGSLTRQLMAQFSDSPETMLLWTRTAVPADWARVVPQIFAAADAGDSHARELLQQTAADIGLMVRRLIALSSGPVALMGGVAAPIQRWLDEDIQVRLVMPQGDALSGALTLAQQLTPADYRSQAG</sequence>
<dbReference type="EMBL" id="VHIZ01000008">
    <property type="protein sequence ID" value="TPV34271.1"/>
    <property type="molecule type" value="Genomic_DNA"/>
</dbReference>
<dbReference type="InterPro" id="IPR043129">
    <property type="entry name" value="ATPase_NBD"/>
</dbReference>